<gene>
    <name evidence="5" type="ORF">NW768_009999</name>
</gene>
<organism evidence="5 6">
    <name type="scientific">Fusarium equiseti</name>
    <name type="common">Fusarium scirpi</name>
    <dbReference type="NCBI Taxonomy" id="61235"/>
    <lineage>
        <taxon>Eukaryota</taxon>
        <taxon>Fungi</taxon>
        <taxon>Dikarya</taxon>
        <taxon>Ascomycota</taxon>
        <taxon>Pezizomycotina</taxon>
        <taxon>Sordariomycetes</taxon>
        <taxon>Hypocreomycetidae</taxon>
        <taxon>Hypocreales</taxon>
        <taxon>Nectriaceae</taxon>
        <taxon>Fusarium</taxon>
        <taxon>Fusarium incarnatum-equiseti species complex</taxon>
    </lineage>
</organism>
<evidence type="ECO:0000313" key="6">
    <source>
        <dbReference type="Proteomes" id="UP001152024"/>
    </source>
</evidence>
<sequence length="497" mass="55330">MNLLLIGSILAFSIWITSQLRILIRNYGAACATGLPVVICPYDPDSFIFAIVSEPLRPILKAVFPATITAAFEITCWGWEFHDKGSAHERLGKAFMVATTGDNRLVCADPGMAHSILARRKDFLHPEISLKTMGLLGPNLVTGKDESWPRQRRIIAPAFNERISLAVWKEGVQQASSLIEHMMSSVSDPQSTTLMEPTTANKSSDSLPGLRATAINVLTRVAYGRHTQFSISSSYRDSNKNLSYVDAVALVTDLLLAAAFVPPSILRLPFMPRLSKRLGEALVQLPSLTADMLDQERERSSSAPSDEVQNTIMTTLVRLSDQAKADGQNYEKISGGVGNKQYLTEDEIAGNLFIFTAAGFDTTSNTMSYALALLAAYPQWQTWIQAEIDDVLRHCDVRVEEEYATIFPKLTRCLALMFETLRLYPASLRLFHFKLHVLSMSTRWRYIRQHRSGGLTDWSSTLRDGFSLVKGFMFHNEVLTCPGPAGHALVQVRRCHK</sequence>
<reference evidence="5" key="1">
    <citation type="submission" date="2022-09" db="EMBL/GenBank/DDBJ databases">
        <title>Fusarium specimens isolated from Avocado Roots.</title>
        <authorList>
            <person name="Stajich J."/>
            <person name="Roper C."/>
            <person name="Heimlech-Rivalta G."/>
        </authorList>
    </citation>
    <scope>NUCLEOTIDE SEQUENCE</scope>
    <source>
        <strain evidence="5">CF00095</strain>
    </source>
</reference>
<evidence type="ECO:0000313" key="5">
    <source>
        <dbReference type="EMBL" id="KAJ4123007.1"/>
    </source>
</evidence>
<proteinExistence type="inferred from homology"/>
<keyword evidence="2" id="KW-0349">Heme</keyword>
<accession>A0ABQ8R1U6</accession>
<evidence type="ECO:0000256" key="1">
    <source>
        <dbReference type="ARBA" id="ARBA00010617"/>
    </source>
</evidence>
<dbReference type="InterPro" id="IPR002401">
    <property type="entry name" value="Cyt_P450_E_grp-I"/>
</dbReference>
<dbReference type="InterPro" id="IPR050121">
    <property type="entry name" value="Cytochrome_P450_monoxygenase"/>
</dbReference>
<comment type="caution">
    <text evidence="5">The sequence shown here is derived from an EMBL/GenBank/DDBJ whole genome shotgun (WGS) entry which is preliminary data.</text>
</comment>
<comment type="similarity">
    <text evidence="1">Belongs to the cytochrome P450 family.</text>
</comment>
<evidence type="ECO:0000256" key="2">
    <source>
        <dbReference type="ARBA" id="ARBA00022617"/>
    </source>
</evidence>
<dbReference type="InterPro" id="IPR001128">
    <property type="entry name" value="Cyt_P450"/>
</dbReference>
<keyword evidence="3" id="KW-0479">Metal-binding</keyword>
<dbReference type="PANTHER" id="PTHR24305">
    <property type="entry name" value="CYTOCHROME P450"/>
    <property type="match status" value="1"/>
</dbReference>
<protein>
    <recommendedName>
        <fullName evidence="7">Cytochrome P450</fullName>
    </recommendedName>
</protein>
<dbReference type="PRINTS" id="PR00385">
    <property type="entry name" value="P450"/>
</dbReference>
<dbReference type="EMBL" id="JAOQBH010000018">
    <property type="protein sequence ID" value="KAJ4123007.1"/>
    <property type="molecule type" value="Genomic_DNA"/>
</dbReference>
<evidence type="ECO:0000256" key="3">
    <source>
        <dbReference type="ARBA" id="ARBA00022723"/>
    </source>
</evidence>
<keyword evidence="4" id="KW-0408">Iron</keyword>
<dbReference type="Proteomes" id="UP001152024">
    <property type="component" value="Unassembled WGS sequence"/>
</dbReference>
<dbReference type="PANTHER" id="PTHR24305:SF166">
    <property type="entry name" value="CYTOCHROME P450 12A4, MITOCHONDRIAL-RELATED"/>
    <property type="match status" value="1"/>
</dbReference>
<dbReference type="InterPro" id="IPR036396">
    <property type="entry name" value="Cyt_P450_sf"/>
</dbReference>
<dbReference type="SUPFAM" id="SSF48264">
    <property type="entry name" value="Cytochrome P450"/>
    <property type="match status" value="1"/>
</dbReference>
<evidence type="ECO:0008006" key="7">
    <source>
        <dbReference type="Google" id="ProtNLM"/>
    </source>
</evidence>
<dbReference type="Gene3D" id="1.10.630.10">
    <property type="entry name" value="Cytochrome P450"/>
    <property type="match status" value="1"/>
</dbReference>
<keyword evidence="6" id="KW-1185">Reference proteome</keyword>
<dbReference type="Pfam" id="PF00067">
    <property type="entry name" value="p450"/>
    <property type="match status" value="1"/>
</dbReference>
<name>A0ABQ8R1U6_FUSEQ</name>
<dbReference type="PRINTS" id="PR00463">
    <property type="entry name" value="EP450I"/>
</dbReference>
<evidence type="ECO:0000256" key="4">
    <source>
        <dbReference type="ARBA" id="ARBA00023004"/>
    </source>
</evidence>